<dbReference type="InterPro" id="IPR050068">
    <property type="entry name" value="MurA_subfamily"/>
</dbReference>
<dbReference type="Gene3D" id="3.65.10.10">
    <property type="entry name" value="Enolpyruvate transferase domain"/>
    <property type="match status" value="2"/>
</dbReference>
<feature type="domain" description="Enolpyruvate transferase" evidence="14">
    <location>
        <begin position="11"/>
        <end position="403"/>
    </location>
</feature>
<evidence type="ECO:0000256" key="7">
    <source>
        <dbReference type="ARBA" id="ARBA00022984"/>
    </source>
</evidence>
<keyword evidence="6 13" id="KW-0133">Cell shape</keyword>
<dbReference type="GO" id="GO:0008760">
    <property type="term" value="F:UDP-N-acetylglucosamine 1-carboxyvinyltransferase activity"/>
    <property type="evidence" value="ECO:0007669"/>
    <property type="project" value="UniProtKB-EC"/>
</dbReference>
<dbReference type="NCBIfam" id="TIGR01072">
    <property type="entry name" value="murA"/>
    <property type="match status" value="1"/>
</dbReference>
<dbReference type="SUPFAM" id="SSF55205">
    <property type="entry name" value="EPT/RTPC-like"/>
    <property type="match status" value="1"/>
</dbReference>
<dbReference type="Pfam" id="PF00275">
    <property type="entry name" value="EPSP_synthase"/>
    <property type="match status" value="1"/>
</dbReference>
<reference evidence="16" key="1">
    <citation type="journal article" date="2019" name="Int. J. Syst. Evol. Microbiol.">
        <title>The Global Catalogue of Microorganisms (GCM) 10K type strain sequencing project: providing services to taxonomists for standard genome sequencing and annotation.</title>
        <authorList>
            <consortium name="The Broad Institute Genomics Platform"/>
            <consortium name="The Broad Institute Genome Sequencing Center for Infectious Disease"/>
            <person name="Wu L."/>
            <person name="Ma J."/>
        </authorList>
    </citation>
    <scope>NUCLEOTIDE SEQUENCE [LARGE SCALE GENOMIC DNA]</scope>
    <source>
        <strain evidence="16">KCTC 12907</strain>
    </source>
</reference>
<feature type="binding site" evidence="13">
    <location>
        <position position="93"/>
    </location>
    <ligand>
        <name>UDP-N-acetyl-alpha-D-glucosamine</name>
        <dbReference type="ChEBI" id="CHEBI:57705"/>
    </ligand>
</feature>
<dbReference type="PROSITE" id="PS51257">
    <property type="entry name" value="PROKAR_LIPOPROTEIN"/>
    <property type="match status" value="1"/>
</dbReference>
<comment type="pathway">
    <text evidence="2 13">Cell wall biogenesis; peptidoglycan biosynthesis.</text>
</comment>
<keyword evidence="5 13" id="KW-0808">Transferase</keyword>
<evidence type="ECO:0000259" key="14">
    <source>
        <dbReference type="Pfam" id="PF00275"/>
    </source>
</evidence>
<gene>
    <name evidence="13 15" type="primary">murA</name>
    <name evidence="15" type="ORF">ACFQMJ_18035</name>
</gene>
<evidence type="ECO:0000313" key="15">
    <source>
        <dbReference type="EMBL" id="MFC7150434.1"/>
    </source>
</evidence>
<evidence type="ECO:0000256" key="4">
    <source>
        <dbReference type="ARBA" id="ARBA00022618"/>
    </source>
</evidence>
<comment type="function">
    <text evidence="13">Cell wall formation. Adds enolpyruvyl to UDP-N-acetylglucosamine.</text>
</comment>
<dbReference type="InterPro" id="IPR036968">
    <property type="entry name" value="Enolpyruvate_Tfrase_sf"/>
</dbReference>
<keyword evidence="4 13" id="KW-0132">Cell division</keyword>
<dbReference type="CDD" id="cd01555">
    <property type="entry name" value="UdpNAET"/>
    <property type="match status" value="1"/>
</dbReference>
<keyword evidence="10" id="KW-0670">Pyruvate</keyword>
<evidence type="ECO:0000256" key="5">
    <source>
        <dbReference type="ARBA" id="ARBA00022679"/>
    </source>
</evidence>
<feature type="active site" description="Proton donor" evidence="13">
    <location>
        <position position="117"/>
    </location>
</feature>
<proteinExistence type="inferred from homology"/>
<evidence type="ECO:0000256" key="12">
    <source>
        <dbReference type="ARBA" id="ARBA00047527"/>
    </source>
</evidence>
<keyword evidence="9 13" id="KW-0961">Cell wall biogenesis/degradation</keyword>
<keyword evidence="3 13" id="KW-0963">Cytoplasm</keyword>
<accession>A0ABW2FEL8</accession>
<evidence type="ECO:0000256" key="3">
    <source>
        <dbReference type="ARBA" id="ARBA00022490"/>
    </source>
</evidence>
<sequence length="432" mass="46246">MKQIVVKPARTFGGAISIPGSKNSSLALMAAACLSDEPVTLKGIPKITDLDVFARIGEDIGLVIYRDEENTALLDPRGIRSAIVDPLRASSFRTAYYFIGALLAKYGKVSMGYPGGDDFVSRPIDQHVKALMAMGAKFVFHTDYYEVECAQLRGADIYFDTISSGATINAMLAAARAAGRTTLRQAARDPEVVDTAQLLVKMGAKIRGAGSDTITIEGVRHLRGCTYTAIPDRLIAGSFLIAAGATNGIVRVNDVIPEHLGSCLAKLREIGMDVEETDYSVTAYASGRLRPTRVRTAMYPGFPTDLQQPLTALLTRVPGTSLIADRIYPKRFQHVPQLNRMGANIDVRSGVARIRGGAPLRGTLVHASDVRAGICLLIAALTAEGTTSIAGVRHIERGYENIAASFRSLGADVTMRDTDDEGAYGFYANAGS</sequence>
<evidence type="ECO:0000256" key="8">
    <source>
        <dbReference type="ARBA" id="ARBA00023306"/>
    </source>
</evidence>
<evidence type="ECO:0000256" key="13">
    <source>
        <dbReference type="HAMAP-Rule" id="MF_00111"/>
    </source>
</evidence>
<dbReference type="RefSeq" id="WP_378045595.1">
    <property type="nucleotide sequence ID" value="NZ_JBHMDN010000008.1"/>
</dbReference>
<dbReference type="HAMAP" id="MF_00111">
    <property type="entry name" value="MurA"/>
    <property type="match status" value="1"/>
</dbReference>
<dbReference type="PANTHER" id="PTHR43783">
    <property type="entry name" value="UDP-N-ACETYLGLUCOSAMINE 1-CARBOXYVINYLTRANSFERASE"/>
    <property type="match status" value="1"/>
</dbReference>
<keyword evidence="16" id="KW-1185">Reference proteome</keyword>
<dbReference type="EC" id="2.5.1.7" evidence="13"/>
<comment type="similarity">
    <text evidence="11 13">Belongs to the EPSP synthase family. MurA subfamily.</text>
</comment>
<dbReference type="InterPro" id="IPR013792">
    <property type="entry name" value="RNA3'P_cycl/enolpyr_Trfase_a/b"/>
</dbReference>
<evidence type="ECO:0000256" key="9">
    <source>
        <dbReference type="ARBA" id="ARBA00023316"/>
    </source>
</evidence>
<feature type="binding site" evidence="13">
    <location>
        <begin position="22"/>
        <end position="23"/>
    </location>
    <ligand>
        <name>phosphoenolpyruvate</name>
        <dbReference type="ChEBI" id="CHEBI:58702"/>
    </ligand>
</feature>
<comment type="catalytic activity">
    <reaction evidence="12 13">
        <text>phosphoenolpyruvate + UDP-N-acetyl-alpha-D-glucosamine = UDP-N-acetyl-3-O-(1-carboxyvinyl)-alpha-D-glucosamine + phosphate</text>
        <dbReference type="Rhea" id="RHEA:18681"/>
        <dbReference type="ChEBI" id="CHEBI:43474"/>
        <dbReference type="ChEBI" id="CHEBI:57705"/>
        <dbReference type="ChEBI" id="CHEBI:58702"/>
        <dbReference type="ChEBI" id="CHEBI:68483"/>
        <dbReference type="EC" id="2.5.1.7"/>
    </reaction>
</comment>
<comment type="subcellular location">
    <subcellularLocation>
        <location evidence="1 13">Cytoplasm</location>
    </subcellularLocation>
</comment>
<evidence type="ECO:0000313" key="16">
    <source>
        <dbReference type="Proteomes" id="UP001596378"/>
    </source>
</evidence>
<feature type="binding site" evidence="13">
    <location>
        <position position="327"/>
    </location>
    <ligand>
        <name>UDP-N-acetyl-alpha-D-glucosamine</name>
        <dbReference type="ChEBI" id="CHEBI:57705"/>
    </ligand>
</feature>
<feature type="binding site" evidence="13">
    <location>
        <position position="305"/>
    </location>
    <ligand>
        <name>UDP-N-acetyl-alpha-D-glucosamine</name>
        <dbReference type="ChEBI" id="CHEBI:57705"/>
    </ligand>
</feature>
<evidence type="ECO:0000256" key="11">
    <source>
        <dbReference type="ARBA" id="ARBA00038367"/>
    </source>
</evidence>
<dbReference type="PANTHER" id="PTHR43783:SF2">
    <property type="entry name" value="UDP-N-ACETYLGLUCOSAMINE 1-CARBOXYVINYLTRANSFERASE 2"/>
    <property type="match status" value="1"/>
</dbReference>
<dbReference type="Proteomes" id="UP001596378">
    <property type="component" value="Unassembled WGS sequence"/>
</dbReference>
<evidence type="ECO:0000256" key="1">
    <source>
        <dbReference type="ARBA" id="ARBA00004496"/>
    </source>
</evidence>
<dbReference type="InterPro" id="IPR001986">
    <property type="entry name" value="Enolpyruvate_Tfrase_dom"/>
</dbReference>
<name>A0ABW2FEL8_9BACL</name>
<keyword evidence="7 13" id="KW-0573">Peptidoglycan synthesis</keyword>
<dbReference type="EMBL" id="JBHTAI010000010">
    <property type="protein sequence ID" value="MFC7150434.1"/>
    <property type="molecule type" value="Genomic_DNA"/>
</dbReference>
<keyword evidence="8 13" id="KW-0131">Cell cycle</keyword>
<comment type="caution">
    <text evidence="13">Lacks conserved residue(s) required for the propagation of feature annotation.</text>
</comment>
<organism evidence="15 16">
    <name type="scientific">Cohnella cellulosilytica</name>
    <dbReference type="NCBI Taxonomy" id="986710"/>
    <lineage>
        <taxon>Bacteria</taxon>
        <taxon>Bacillati</taxon>
        <taxon>Bacillota</taxon>
        <taxon>Bacilli</taxon>
        <taxon>Bacillales</taxon>
        <taxon>Paenibacillaceae</taxon>
        <taxon>Cohnella</taxon>
    </lineage>
</organism>
<evidence type="ECO:0000256" key="6">
    <source>
        <dbReference type="ARBA" id="ARBA00022960"/>
    </source>
</evidence>
<comment type="caution">
    <text evidence="15">The sequence shown here is derived from an EMBL/GenBank/DDBJ whole genome shotgun (WGS) entry which is preliminary data.</text>
</comment>
<dbReference type="NCBIfam" id="NF006873">
    <property type="entry name" value="PRK09369.1"/>
    <property type="match status" value="1"/>
</dbReference>
<protein>
    <recommendedName>
        <fullName evidence="13">UDP-N-acetylglucosamine 1-carboxyvinyltransferase</fullName>
        <ecNumber evidence="13">2.5.1.7</ecNumber>
    </recommendedName>
    <alternativeName>
        <fullName evidence="13">Enoylpyruvate transferase</fullName>
    </alternativeName>
    <alternativeName>
        <fullName evidence="13">UDP-N-acetylglucosamine enolpyruvyl transferase</fullName>
        <shortName evidence="13">EPT</shortName>
    </alternativeName>
</protein>
<dbReference type="InterPro" id="IPR005750">
    <property type="entry name" value="UDP_GlcNAc_COvinyl_MurA"/>
</dbReference>
<evidence type="ECO:0000256" key="10">
    <source>
        <dbReference type="ARBA" id="ARBA00023317"/>
    </source>
</evidence>
<evidence type="ECO:0000256" key="2">
    <source>
        <dbReference type="ARBA" id="ARBA00004752"/>
    </source>
</evidence>
<feature type="binding site" evidence="13">
    <location>
        <begin position="122"/>
        <end position="126"/>
    </location>
    <ligand>
        <name>UDP-N-acetyl-alpha-D-glucosamine</name>
        <dbReference type="ChEBI" id="CHEBI:57705"/>
    </ligand>
</feature>